<gene>
    <name evidence="2" type="ORF">SPTER_33340</name>
</gene>
<feature type="transmembrane region" description="Helical" evidence="1">
    <location>
        <begin position="175"/>
        <end position="199"/>
    </location>
</feature>
<keyword evidence="1" id="KW-0472">Membrane</keyword>
<dbReference type="AlphaFoldDB" id="A0A517DX30"/>
<keyword evidence="1" id="KW-0812">Transmembrane</keyword>
<dbReference type="Proteomes" id="UP000320776">
    <property type="component" value="Chromosome"/>
</dbReference>
<name>A0A517DX30_9FIRM</name>
<dbReference type="InterPro" id="IPR036034">
    <property type="entry name" value="PDZ_sf"/>
</dbReference>
<feature type="transmembrane region" description="Helical" evidence="1">
    <location>
        <begin position="130"/>
        <end position="154"/>
    </location>
</feature>
<feature type="transmembrane region" description="Helical" evidence="1">
    <location>
        <begin position="219"/>
        <end position="238"/>
    </location>
</feature>
<keyword evidence="3" id="KW-1185">Reference proteome</keyword>
<proteinExistence type="predicted"/>
<feature type="transmembrane region" description="Helical" evidence="1">
    <location>
        <begin position="107"/>
        <end position="124"/>
    </location>
</feature>
<evidence type="ECO:0000313" key="2">
    <source>
        <dbReference type="EMBL" id="QDR81914.1"/>
    </source>
</evidence>
<evidence type="ECO:0000256" key="1">
    <source>
        <dbReference type="SAM" id="Phobius"/>
    </source>
</evidence>
<sequence length="414" mass="45541">MFPWSDITLLIIRGALGIIFNFNFLLILALVGYQYWQTQKRQLQMFGVYNYTLSQQILLAGFFGLIGGITGSLLLTLVGVTLNQLGLAYIWPVALLLMFINMRFLCFAYAGGLVALASVLFGWPEVDVPQVLALVAVLHITESLLIAISGGYSSMPMIIKKADGRLVGAFSLQNFWPLPLVILAAVAVPTGNAAGGGMINMPEWWPLLPLAEEPPAGSGWVYVMAPVVAALGYTDMAIASLPRQRRWRSALNLAIYSLVLLALALLSAKYSWLMVIAALLSPVGHELLIQLDNRRELQAPPRFVPPPYGIMALDTVVGTPAARIIKPGDIITHLAGMPVNNRFELAAAISHTPDQFSLSLERDGRTLVKEVRFTRGQRRLGIIPVPDGDEQFYAEMATERYGLLDWVLDKLKRR</sequence>
<keyword evidence="1" id="KW-1133">Transmembrane helix</keyword>
<evidence type="ECO:0008006" key="4">
    <source>
        <dbReference type="Google" id="ProtNLM"/>
    </source>
</evidence>
<evidence type="ECO:0000313" key="3">
    <source>
        <dbReference type="Proteomes" id="UP000320776"/>
    </source>
</evidence>
<feature type="transmembrane region" description="Helical" evidence="1">
    <location>
        <begin position="250"/>
        <end position="266"/>
    </location>
</feature>
<organism evidence="2 3">
    <name type="scientific">Sporomusa termitida</name>
    <dbReference type="NCBI Taxonomy" id="2377"/>
    <lineage>
        <taxon>Bacteria</taxon>
        <taxon>Bacillati</taxon>
        <taxon>Bacillota</taxon>
        <taxon>Negativicutes</taxon>
        <taxon>Selenomonadales</taxon>
        <taxon>Sporomusaceae</taxon>
        <taxon>Sporomusa</taxon>
    </lineage>
</organism>
<reference evidence="2 3" key="1">
    <citation type="submission" date="2019-02" db="EMBL/GenBank/DDBJ databases">
        <title>Closed genome of Sporomusa termitida DSM 4440.</title>
        <authorList>
            <person name="Poehlein A."/>
            <person name="Daniel R."/>
        </authorList>
    </citation>
    <scope>NUCLEOTIDE SEQUENCE [LARGE SCALE GENOMIC DNA]</scope>
    <source>
        <strain evidence="2 3">DSM 4440</strain>
    </source>
</reference>
<feature type="transmembrane region" description="Helical" evidence="1">
    <location>
        <begin position="84"/>
        <end position="100"/>
    </location>
</feature>
<dbReference type="SUPFAM" id="SSF50156">
    <property type="entry name" value="PDZ domain-like"/>
    <property type="match status" value="1"/>
</dbReference>
<dbReference type="Gene3D" id="2.30.42.10">
    <property type="match status" value="1"/>
</dbReference>
<protein>
    <recommendedName>
        <fullName evidence="4">PDZ domain-containing protein</fullName>
    </recommendedName>
</protein>
<accession>A0A517DX30</accession>
<dbReference type="RefSeq" id="WP_144351345.1">
    <property type="nucleotide sequence ID" value="NZ_CP036259.1"/>
</dbReference>
<dbReference type="EMBL" id="CP036259">
    <property type="protein sequence ID" value="QDR81914.1"/>
    <property type="molecule type" value="Genomic_DNA"/>
</dbReference>
<feature type="transmembrane region" description="Helical" evidence="1">
    <location>
        <begin position="12"/>
        <end position="36"/>
    </location>
</feature>
<dbReference type="OrthoDB" id="198399at2"/>
<dbReference type="KEGG" id="sted:SPTER_33340"/>